<dbReference type="SUPFAM" id="SSF48452">
    <property type="entry name" value="TPR-like"/>
    <property type="match status" value="2"/>
</dbReference>
<keyword evidence="4" id="KW-1185">Reference proteome</keyword>
<evidence type="ECO:0000313" key="3">
    <source>
        <dbReference type="EMBL" id="CAK7231605.1"/>
    </source>
</evidence>
<comment type="caution">
    <text evidence="3">The sequence shown here is derived from an EMBL/GenBank/DDBJ whole genome shotgun (WGS) entry which is preliminary data.</text>
</comment>
<dbReference type="Gene3D" id="1.25.40.10">
    <property type="entry name" value="Tetratricopeptide repeat domain"/>
    <property type="match status" value="2"/>
</dbReference>
<reference evidence="3 4" key="1">
    <citation type="submission" date="2024-01" db="EMBL/GenBank/DDBJ databases">
        <authorList>
            <person name="Allen C."/>
            <person name="Tagirdzhanova G."/>
        </authorList>
    </citation>
    <scope>NUCLEOTIDE SEQUENCE [LARGE SCALE GENOMIC DNA]</scope>
</reference>
<dbReference type="SMART" id="SM00028">
    <property type="entry name" value="TPR"/>
    <property type="match status" value="4"/>
</dbReference>
<organism evidence="3 4">
    <name type="scientific">Sporothrix curviconia</name>
    <dbReference type="NCBI Taxonomy" id="1260050"/>
    <lineage>
        <taxon>Eukaryota</taxon>
        <taxon>Fungi</taxon>
        <taxon>Dikarya</taxon>
        <taxon>Ascomycota</taxon>
        <taxon>Pezizomycotina</taxon>
        <taxon>Sordariomycetes</taxon>
        <taxon>Sordariomycetidae</taxon>
        <taxon>Ophiostomatales</taxon>
        <taxon>Ophiostomataceae</taxon>
        <taxon>Sporothrix</taxon>
    </lineage>
</organism>
<dbReference type="InterPro" id="IPR019734">
    <property type="entry name" value="TPR_rpt"/>
</dbReference>
<evidence type="ECO:0000256" key="2">
    <source>
        <dbReference type="ARBA" id="ARBA00022803"/>
    </source>
</evidence>
<keyword evidence="1" id="KW-0677">Repeat</keyword>
<evidence type="ECO:0000313" key="4">
    <source>
        <dbReference type="Proteomes" id="UP001642405"/>
    </source>
</evidence>
<protein>
    <recommendedName>
        <fullName evidence="5">MalT-like TPR region domain-containing protein</fullName>
    </recommendedName>
</protein>
<accession>A0ABP0CKM2</accession>
<evidence type="ECO:0008006" key="5">
    <source>
        <dbReference type="Google" id="ProtNLM"/>
    </source>
</evidence>
<dbReference type="PANTHER" id="PTHR45641">
    <property type="entry name" value="TETRATRICOPEPTIDE REPEAT PROTEIN (AFU_ORTHOLOGUE AFUA_6G03870)"/>
    <property type="match status" value="1"/>
</dbReference>
<sequence length="309" mass="35650">MKYPAGLHSNREAGLTVNNTFAEVLAHCGWYYFELGETDSALRVLHAAEKLCEKGTQTSGLVYNNLGAVYMLRREEETALAHTSRAIADREKSIPRDDPEIQQLAITYKNYANDLQLKRGGFDKAMCAEFYNKALEICENQPGATPHTRQHILCNTAFANYRWGDLEKAHHYIERAIALHAECGEYTTYMLYALYYYGNIQWARGKRQAGYNIHVECLQRREKLQTKTHYTTGVSFHKAGRLAYELQQPEQAIEYLTEAEATFRDYHDDPGLEKKMIQDGLKKVEEIKMPVKNIYNNDELDALVREVYR</sequence>
<name>A0ABP0CKM2_9PEZI</name>
<dbReference type="Proteomes" id="UP001642405">
    <property type="component" value="Unassembled WGS sequence"/>
</dbReference>
<gene>
    <name evidence="3" type="ORF">SCUCBS95973_007973</name>
</gene>
<dbReference type="InterPro" id="IPR011990">
    <property type="entry name" value="TPR-like_helical_dom_sf"/>
</dbReference>
<proteinExistence type="predicted"/>
<evidence type="ECO:0000256" key="1">
    <source>
        <dbReference type="ARBA" id="ARBA00022737"/>
    </source>
</evidence>
<dbReference type="EMBL" id="CAWUHB010000059">
    <property type="protein sequence ID" value="CAK7231605.1"/>
    <property type="molecule type" value="Genomic_DNA"/>
</dbReference>
<keyword evidence="2" id="KW-0802">TPR repeat</keyword>